<name>A0A517Y6J8_9BACT</name>
<dbReference type="InterPro" id="IPR052940">
    <property type="entry name" value="Carb_Esterase_6"/>
</dbReference>
<dbReference type="PANTHER" id="PTHR31988">
    <property type="entry name" value="ESTERASE, PUTATIVE (DUF303)-RELATED"/>
    <property type="match status" value="1"/>
</dbReference>
<dbReference type="KEGG" id="aagg:ETAA8_08230"/>
<evidence type="ECO:0000313" key="4">
    <source>
        <dbReference type="EMBL" id="QDU25752.1"/>
    </source>
</evidence>
<keyword evidence="1" id="KW-0378">Hydrolase</keyword>
<dbReference type="GO" id="GO:0016788">
    <property type="term" value="F:hydrolase activity, acting on ester bonds"/>
    <property type="evidence" value="ECO:0007669"/>
    <property type="project" value="UniProtKB-ARBA"/>
</dbReference>
<dbReference type="PANTHER" id="PTHR31988:SF19">
    <property type="entry name" value="9-O-ACETYL-N-ACETYLNEURAMINIC ACID DEACETYLASE-RELATED"/>
    <property type="match status" value="1"/>
</dbReference>
<accession>A0A517Y6J8</accession>
<feature type="domain" description="Sialate O-acetylesterase" evidence="3">
    <location>
        <begin position="46"/>
        <end position="358"/>
    </location>
</feature>
<dbReference type="InterPro" id="IPR005181">
    <property type="entry name" value="SASA"/>
</dbReference>
<keyword evidence="2" id="KW-0732">Signal</keyword>
<evidence type="ECO:0000256" key="2">
    <source>
        <dbReference type="SAM" id="SignalP"/>
    </source>
</evidence>
<feature type="signal peptide" evidence="2">
    <location>
        <begin position="1"/>
        <end position="22"/>
    </location>
</feature>
<protein>
    <recommendedName>
        <fullName evidence="3">Sialate O-acetylesterase domain-containing protein</fullName>
    </recommendedName>
</protein>
<dbReference type="Pfam" id="PF03629">
    <property type="entry name" value="SASA"/>
    <property type="match status" value="1"/>
</dbReference>
<dbReference type="Proteomes" id="UP000315017">
    <property type="component" value="Chromosome"/>
</dbReference>
<evidence type="ECO:0000256" key="1">
    <source>
        <dbReference type="ARBA" id="ARBA00022801"/>
    </source>
</evidence>
<dbReference type="SUPFAM" id="SSF52266">
    <property type="entry name" value="SGNH hydrolase"/>
    <property type="match status" value="1"/>
</dbReference>
<dbReference type="EMBL" id="CP036274">
    <property type="protein sequence ID" value="QDU25752.1"/>
    <property type="molecule type" value="Genomic_DNA"/>
</dbReference>
<dbReference type="RefSeq" id="WP_202921542.1">
    <property type="nucleotide sequence ID" value="NZ_CP036274.1"/>
</dbReference>
<feature type="chain" id="PRO_5022088219" description="Sialate O-acetylesterase domain-containing protein" evidence="2">
    <location>
        <begin position="23"/>
        <end position="362"/>
    </location>
</feature>
<sequence length="362" mass="40387" precursor="true">MTRSSAQSVIQFALLWASCGLAAIAADVPQNLPDPDGKPADQSKPVKVYIMLGQSNMLGFGRVGPKETKGSLEFMVKEKGKYQHLVDEAGQWTTRPDVRYVHVMDQRGVDYKNMEKFGDVRNEWLTPNKSFGPELGFGHVMGVVHEEPVLLLKACIGNRSLGWDLLPPGSEQFESEGKIYAGYKDVANFWVKGAEPKPVQWYAGRQYDADTAHAKAVLKNLDKYYPGYKGQGYEVAGFVWWQGHKDQNAALAGRYELNLVNLIKSLRKDFNAPQAKFVLATGCGNPGRESFGLQIAEAQLAVDGDKGRYPEFKGNVKAVDTRDLWREADVSPNNQGYHYNHNAETYYETGERLGRAMAELLK</sequence>
<gene>
    <name evidence="4" type="ORF">ETAA8_08230</name>
</gene>
<keyword evidence="5" id="KW-1185">Reference proteome</keyword>
<dbReference type="AlphaFoldDB" id="A0A517Y6J8"/>
<dbReference type="PROSITE" id="PS51257">
    <property type="entry name" value="PROKAR_LIPOPROTEIN"/>
    <property type="match status" value="1"/>
</dbReference>
<proteinExistence type="predicted"/>
<dbReference type="InterPro" id="IPR036514">
    <property type="entry name" value="SGNH_hydro_sf"/>
</dbReference>
<evidence type="ECO:0000313" key="5">
    <source>
        <dbReference type="Proteomes" id="UP000315017"/>
    </source>
</evidence>
<reference evidence="4 5" key="1">
    <citation type="submission" date="2019-02" db="EMBL/GenBank/DDBJ databases">
        <title>Deep-cultivation of Planctomycetes and their phenomic and genomic characterization uncovers novel biology.</title>
        <authorList>
            <person name="Wiegand S."/>
            <person name="Jogler M."/>
            <person name="Boedeker C."/>
            <person name="Pinto D."/>
            <person name="Vollmers J."/>
            <person name="Rivas-Marin E."/>
            <person name="Kohn T."/>
            <person name="Peeters S.H."/>
            <person name="Heuer A."/>
            <person name="Rast P."/>
            <person name="Oberbeckmann S."/>
            <person name="Bunk B."/>
            <person name="Jeske O."/>
            <person name="Meyerdierks A."/>
            <person name="Storesund J.E."/>
            <person name="Kallscheuer N."/>
            <person name="Luecker S."/>
            <person name="Lage O.M."/>
            <person name="Pohl T."/>
            <person name="Merkel B.J."/>
            <person name="Hornburger P."/>
            <person name="Mueller R.-W."/>
            <person name="Bruemmer F."/>
            <person name="Labrenz M."/>
            <person name="Spormann A.M."/>
            <person name="Op den Camp H."/>
            <person name="Overmann J."/>
            <person name="Amann R."/>
            <person name="Jetten M.S.M."/>
            <person name="Mascher T."/>
            <person name="Medema M.H."/>
            <person name="Devos D.P."/>
            <person name="Kaster A.-K."/>
            <person name="Ovreas L."/>
            <person name="Rohde M."/>
            <person name="Galperin M.Y."/>
            <person name="Jogler C."/>
        </authorList>
    </citation>
    <scope>NUCLEOTIDE SEQUENCE [LARGE SCALE GENOMIC DNA]</scope>
    <source>
        <strain evidence="4 5">ETA_A8</strain>
    </source>
</reference>
<dbReference type="Gene3D" id="3.40.50.1110">
    <property type="entry name" value="SGNH hydrolase"/>
    <property type="match status" value="1"/>
</dbReference>
<evidence type="ECO:0000259" key="3">
    <source>
        <dbReference type="Pfam" id="PF03629"/>
    </source>
</evidence>
<organism evidence="4 5">
    <name type="scientific">Anatilimnocola aggregata</name>
    <dbReference type="NCBI Taxonomy" id="2528021"/>
    <lineage>
        <taxon>Bacteria</taxon>
        <taxon>Pseudomonadati</taxon>
        <taxon>Planctomycetota</taxon>
        <taxon>Planctomycetia</taxon>
        <taxon>Pirellulales</taxon>
        <taxon>Pirellulaceae</taxon>
        <taxon>Anatilimnocola</taxon>
    </lineage>
</organism>